<reference evidence="2 3" key="1">
    <citation type="journal article" date="2011" name="Stand. Genomic Sci.">
        <title>Complete genome sequence of Marivirga tractuosa type strain (H-43).</title>
        <authorList>
            <person name="Pagani I."/>
            <person name="Chertkov O."/>
            <person name="Lapidus A."/>
            <person name="Lucas S."/>
            <person name="Del Rio T.G."/>
            <person name="Tice H."/>
            <person name="Copeland A."/>
            <person name="Cheng J.F."/>
            <person name="Nolan M."/>
            <person name="Saunders E."/>
            <person name="Pitluck S."/>
            <person name="Held B."/>
            <person name="Goodwin L."/>
            <person name="Liolios K."/>
            <person name="Ovchinikova G."/>
            <person name="Ivanova N."/>
            <person name="Mavromatis K."/>
            <person name="Pati A."/>
            <person name="Chen A."/>
            <person name="Palaniappan K."/>
            <person name="Land M."/>
            <person name="Hauser L."/>
            <person name="Jeffries C.D."/>
            <person name="Detter J.C."/>
            <person name="Han C."/>
            <person name="Tapia R."/>
            <person name="Ngatchou-Djao O.D."/>
            <person name="Rohde M."/>
            <person name="Goker M."/>
            <person name="Spring S."/>
            <person name="Sikorski J."/>
            <person name="Woyke T."/>
            <person name="Bristow J."/>
            <person name="Eisen J.A."/>
            <person name="Markowitz V."/>
            <person name="Hugenholtz P."/>
            <person name="Klenk H.P."/>
            <person name="Kyrpides N.C."/>
        </authorList>
    </citation>
    <scope>NUCLEOTIDE SEQUENCE [LARGE SCALE GENOMIC DNA]</scope>
    <source>
        <strain evidence="3">ATCC 23168 / DSM 4126 / NBRC 15989 / NCIMB 1408 / VKM B-1430 / H-43</strain>
    </source>
</reference>
<feature type="transmembrane region" description="Helical" evidence="1">
    <location>
        <begin position="136"/>
        <end position="156"/>
    </location>
</feature>
<evidence type="ECO:0000256" key="1">
    <source>
        <dbReference type="SAM" id="Phobius"/>
    </source>
</evidence>
<sequence length="157" mass="17113">MIKYLSKAEFLLLGLLAIAVVLESIGTKLDVLYLISLAGLALVFFLFAQVPNRKEEPSSTESNEKDKSSGFQTLLGFVIVPKVLWIGTAVATIGILFFLQDFKGAENLLTIGGITIAITTVILLVLRVINVKNLHTVIPILYRSYPTLLAAAYLVFA</sequence>
<keyword evidence="3" id="KW-1185">Reference proteome</keyword>
<gene>
    <name evidence="2" type="ordered locus">Ftrac_2347</name>
</gene>
<dbReference type="STRING" id="643867.Ftrac_2347"/>
<feature type="transmembrane region" description="Helical" evidence="1">
    <location>
        <begin position="111"/>
        <end position="129"/>
    </location>
</feature>
<feature type="transmembrane region" description="Helical" evidence="1">
    <location>
        <begin position="71"/>
        <end position="99"/>
    </location>
</feature>
<keyword evidence="1" id="KW-0472">Membrane</keyword>
<dbReference type="AlphaFoldDB" id="E4TLM1"/>
<dbReference type="KEGG" id="mtt:Ftrac_2347"/>
<feature type="transmembrane region" description="Helical" evidence="1">
    <location>
        <begin position="32"/>
        <end position="50"/>
    </location>
</feature>
<protein>
    <submittedName>
        <fullName evidence="2">Uncharacterized protein</fullName>
    </submittedName>
</protein>
<keyword evidence="1" id="KW-0812">Transmembrane</keyword>
<dbReference type="EMBL" id="CP002349">
    <property type="protein sequence ID" value="ADR22325.1"/>
    <property type="molecule type" value="Genomic_DNA"/>
</dbReference>
<dbReference type="HOGENOM" id="CLU_1675796_0_0_10"/>
<accession>E4TLM1</accession>
<dbReference type="RefSeq" id="WP_013454468.1">
    <property type="nucleotide sequence ID" value="NC_014759.1"/>
</dbReference>
<organism evidence="2 3">
    <name type="scientific">Marivirga tractuosa (strain ATCC 23168 / DSM 4126 / NBRC 15989 / NCIMB 1408 / VKM B-1430 / H-43)</name>
    <name type="common">Microscilla tractuosa</name>
    <name type="synonym">Flexibacter tractuosus</name>
    <dbReference type="NCBI Taxonomy" id="643867"/>
    <lineage>
        <taxon>Bacteria</taxon>
        <taxon>Pseudomonadati</taxon>
        <taxon>Bacteroidota</taxon>
        <taxon>Cytophagia</taxon>
        <taxon>Cytophagales</taxon>
        <taxon>Marivirgaceae</taxon>
        <taxon>Marivirga</taxon>
    </lineage>
</organism>
<name>E4TLM1_MARTH</name>
<dbReference type="OrthoDB" id="9875804at2"/>
<dbReference type="Proteomes" id="UP000008720">
    <property type="component" value="Chromosome"/>
</dbReference>
<keyword evidence="1" id="KW-1133">Transmembrane helix</keyword>
<evidence type="ECO:0000313" key="2">
    <source>
        <dbReference type="EMBL" id="ADR22325.1"/>
    </source>
</evidence>
<proteinExistence type="predicted"/>
<evidence type="ECO:0000313" key="3">
    <source>
        <dbReference type="Proteomes" id="UP000008720"/>
    </source>
</evidence>